<dbReference type="InterPro" id="IPR001064">
    <property type="entry name" value="Beta/gamma_crystallin"/>
</dbReference>
<dbReference type="EMBL" id="BAABIM010000001">
    <property type="protein sequence ID" value="GAA4668540.1"/>
    <property type="molecule type" value="Genomic_DNA"/>
</dbReference>
<dbReference type="Proteomes" id="UP001500621">
    <property type="component" value="Unassembled WGS sequence"/>
</dbReference>
<protein>
    <recommendedName>
        <fullName evidence="4">Beta/gamma crystallin 'Greek key' domain-containing protein</fullName>
    </recommendedName>
</protein>
<dbReference type="SMART" id="SM00247">
    <property type="entry name" value="XTALbg"/>
    <property type="match status" value="1"/>
</dbReference>
<comment type="caution">
    <text evidence="5">The sequence shown here is derived from an EMBL/GenBank/DDBJ whole genome shotgun (WGS) entry which is preliminary data.</text>
</comment>
<dbReference type="InterPro" id="IPR036444">
    <property type="entry name" value="PLipase_A2_dom_sf"/>
</dbReference>
<evidence type="ECO:0000256" key="3">
    <source>
        <dbReference type="SAM" id="MobiDB-lite"/>
    </source>
</evidence>
<dbReference type="Pfam" id="PF03995">
    <property type="entry name" value="Inhibitor_I36"/>
    <property type="match status" value="1"/>
</dbReference>
<feature type="compositionally biased region" description="Low complexity" evidence="3">
    <location>
        <begin position="60"/>
        <end position="73"/>
    </location>
</feature>
<sequence>MDQSARDRVVWVTARRGKNLDMTPSPRRLLAVTAATAALLAATWAPGAVASAPTPDVGTTAAAPQQTVAVSPATVERRAYTRTQRTTRANALLNTTQATFQAAKNRTKTGIDATFNWSDDGCSAPAGGAGYSDRFRNACERHDFGYRNMGWGYYTSKNLALSSTSATKDRIDSIFLADMRRTCGTSSGCLSAAQVFYAAVRKAGQAQTSFYKGECQPGYLCLFDDDNYQDRRVRLTASEDDMKDISFGDKTSSVRNTSGVAWRIYDDAGYSDRSVCVVRNGFSTNLDEFDFGDKTSSARRYTGSGCP</sequence>
<dbReference type="Pfam" id="PF09056">
    <property type="entry name" value="Phospholip_A2_3"/>
    <property type="match status" value="1"/>
</dbReference>
<evidence type="ECO:0000259" key="4">
    <source>
        <dbReference type="SMART" id="SM00247"/>
    </source>
</evidence>
<dbReference type="InterPro" id="IPR015141">
    <property type="entry name" value="PLipase_A2_prok/fun"/>
</dbReference>
<dbReference type="SUPFAM" id="SSF49695">
    <property type="entry name" value="gamma-Crystallin-like"/>
    <property type="match status" value="1"/>
</dbReference>
<dbReference type="PROSITE" id="PS51318">
    <property type="entry name" value="TAT"/>
    <property type="match status" value="1"/>
</dbReference>
<comment type="similarity">
    <text evidence="1">Belongs to the beta/gamma-crystallin family.</text>
</comment>
<dbReference type="Gene3D" id="1.20.90.10">
    <property type="entry name" value="Phospholipase A2 domain"/>
    <property type="match status" value="1"/>
</dbReference>
<keyword evidence="2" id="KW-0677">Repeat</keyword>
<evidence type="ECO:0000313" key="5">
    <source>
        <dbReference type="EMBL" id="GAA4668540.1"/>
    </source>
</evidence>
<dbReference type="InterPro" id="IPR011024">
    <property type="entry name" value="G_crystallin-like"/>
</dbReference>
<reference evidence="6" key="1">
    <citation type="journal article" date="2019" name="Int. J. Syst. Evol. Microbiol.">
        <title>The Global Catalogue of Microorganisms (GCM) 10K type strain sequencing project: providing services to taxonomists for standard genome sequencing and annotation.</title>
        <authorList>
            <consortium name="The Broad Institute Genomics Platform"/>
            <consortium name="The Broad Institute Genome Sequencing Center for Infectious Disease"/>
            <person name="Wu L."/>
            <person name="Ma J."/>
        </authorList>
    </citation>
    <scope>NUCLEOTIDE SEQUENCE [LARGE SCALE GENOMIC DNA]</scope>
    <source>
        <strain evidence="6">JCM 18127</strain>
    </source>
</reference>
<evidence type="ECO:0000313" key="6">
    <source>
        <dbReference type="Proteomes" id="UP001500621"/>
    </source>
</evidence>
<evidence type="ECO:0000256" key="1">
    <source>
        <dbReference type="ARBA" id="ARBA00009646"/>
    </source>
</evidence>
<dbReference type="Gene3D" id="2.60.20.10">
    <property type="entry name" value="Crystallins"/>
    <property type="match status" value="1"/>
</dbReference>
<keyword evidence="6" id="KW-1185">Reference proteome</keyword>
<feature type="domain" description="Beta/gamma crystallin 'Greek key'" evidence="4">
    <location>
        <begin position="219"/>
        <end position="301"/>
    </location>
</feature>
<evidence type="ECO:0000256" key="2">
    <source>
        <dbReference type="ARBA" id="ARBA00022737"/>
    </source>
</evidence>
<name>A0ABP8VNI2_9ACTN</name>
<dbReference type="SUPFAM" id="SSF48619">
    <property type="entry name" value="Phospholipase A2, PLA2"/>
    <property type="match status" value="1"/>
</dbReference>
<feature type="region of interest" description="Disordered" evidence="3">
    <location>
        <begin position="55"/>
        <end position="76"/>
    </location>
</feature>
<proteinExistence type="inferred from homology"/>
<accession>A0ABP8VNI2</accession>
<dbReference type="InterPro" id="IPR006311">
    <property type="entry name" value="TAT_signal"/>
</dbReference>
<organism evidence="5 6">
    <name type="scientific">Nocardioides nanhaiensis</name>
    <dbReference type="NCBI Taxonomy" id="1476871"/>
    <lineage>
        <taxon>Bacteria</taxon>
        <taxon>Bacillati</taxon>
        <taxon>Actinomycetota</taxon>
        <taxon>Actinomycetes</taxon>
        <taxon>Propionibacteriales</taxon>
        <taxon>Nocardioidaceae</taxon>
        <taxon>Nocardioides</taxon>
    </lineage>
</organism>
<gene>
    <name evidence="5" type="ORF">GCM10023226_00630</name>
</gene>